<reference evidence="1 2" key="1">
    <citation type="submission" date="2017-08" db="EMBL/GenBank/DDBJ databases">
        <authorList>
            <person name="Chaillou S."/>
        </authorList>
    </citation>
    <scope>NUCLEOTIDE SEQUENCE [LARGE SCALE GENOMIC DNA]</scope>
    <source>
        <strain evidence="1 2">MFPA15A1205</strain>
    </source>
</reference>
<dbReference type="EMBL" id="OBKZ01000042">
    <property type="protein sequence ID" value="SOB53919.1"/>
    <property type="molecule type" value="Genomic_DNA"/>
</dbReference>
<dbReference type="AlphaFoldDB" id="A0AAX2HCG2"/>
<proteinExistence type="predicted"/>
<evidence type="ECO:0000313" key="1">
    <source>
        <dbReference type="EMBL" id="SOB53919.1"/>
    </source>
</evidence>
<dbReference type="AntiFam" id="ANF00012">
    <property type="entry name" value="tRNA translation"/>
</dbReference>
<organism evidence="1 2">
    <name type="scientific">Pseudomonas lundensis</name>
    <dbReference type="NCBI Taxonomy" id="86185"/>
    <lineage>
        <taxon>Bacteria</taxon>
        <taxon>Pseudomonadati</taxon>
        <taxon>Pseudomonadota</taxon>
        <taxon>Gammaproteobacteria</taxon>
        <taxon>Pseudomonadales</taxon>
        <taxon>Pseudomonadaceae</taxon>
        <taxon>Pseudomonas</taxon>
    </lineage>
</organism>
<evidence type="ECO:0000313" key="2">
    <source>
        <dbReference type="Proteomes" id="UP000219564"/>
    </source>
</evidence>
<comment type="caution">
    <text evidence="1">The sequence shown here is derived from an EMBL/GenBank/DDBJ whole genome shotgun (WGS) entry which is preliminary data.</text>
</comment>
<name>A0AAX2HCG2_9PSED</name>
<sequence length="71" mass="7985">MSTAYKSQAQKKQPVGCFYVFFETALLQKTKFGAGNETRTRDPDLGKVVLYQLSYSRKMASPRGLEPLLPP</sequence>
<accession>A0AAX2HCG2</accession>
<dbReference type="Proteomes" id="UP000219564">
    <property type="component" value="Unassembled WGS sequence"/>
</dbReference>
<protein>
    <submittedName>
        <fullName evidence="1">Uncharacterized protein</fullName>
    </submittedName>
</protein>
<gene>
    <name evidence="1" type="ORF">PLUA15_470050</name>
</gene>